<proteinExistence type="predicted"/>
<comment type="caution">
    <text evidence="1">The sequence shown here is derived from an EMBL/GenBank/DDBJ whole genome shotgun (WGS) entry which is preliminary data.</text>
</comment>
<feature type="non-terminal residue" evidence="1">
    <location>
        <position position="839"/>
    </location>
</feature>
<evidence type="ECO:0000313" key="1">
    <source>
        <dbReference type="EMBL" id="CAE8585310.1"/>
    </source>
</evidence>
<name>A0A813DA15_POLGL</name>
<keyword evidence="2" id="KW-1185">Reference proteome</keyword>
<evidence type="ECO:0000313" key="2">
    <source>
        <dbReference type="Proteomes" id="UP000654075"/>
    </source>
</evidence>
<dbReference type="AlphaFoldDB" id="A0A813DA15"/>
<dbReference type="Gene3D" id="3.30.420.10">
    <property type="entry name" value="Ribonuclease H-like superfamily/Ribonuclease H"/>
    <property type="match status" value="1"/>
</dbReference>
<gene>
    <name evidence="1" type="ORF">PGLA1383_LOCUS4220</name>
</gene>
<dbReference type="GO" id="GO:0003676">
    <property type="term" value="F:nucleic acid binding"/>
    <property type="evidence" value="ECO:0007669"/>
    <property type="project" value="InterPro"/>
</dbReference>
<accession>A0A813DA15</accession>
<organism evidence="1 2">
    <name type="scientific">Polarella glacialis</name>
    <name type="common">Dinoflagellate</name>
    <dbReference type="NCBI Taxonomy" id="89957"/>
    <lineage>
        <taxon>Eukaryota</taxon>
        <taxon>Sar</taxon>
        <taxon>Alveolata</taxon>
        <taxon>Dinophyceae</taxon>
        <taxon>Suessiales</taxon>
        <taxon>Suessiaceae</taxon>
        <taxon>Polarella</taxon>
    </lineage>
</organism>
<dbReference type="EMBL" id="CAJNNV010001553">
    <property type="protein sequence ID" value="CAE8585310.1"/>
    <property type="molecule type" value="Genomic_DNA"/>
</dbReference>
<dbReference type="InterPro" id="IPR036397">
    <property type="entry name" value="RNaseH_sf"/>
</dbReference>
<dbReference type="OrthoDB" id="446462at2759"/>
<sequence>MQNVPWMRNRSPRPFMCNQVQREREESLARTQKARDLIQEQETVLKNIYLKLALGDAEGHGSSGAHAPSAAGHGGSLYRSSASRSASSFHEASTFEQQARKVGELIEQREVPWPPEVFFLFFAAPDIQGMLLVFDTSSCKLRLFYGHASNAFAHCIPTAAVKHFKGIGAGSMVSSEGDRLSGDMEDDSWADGTGLGARSVFVILDMLALLAAAGPPPQRLGCSMSTSSHSTCYDFLKDHAIHDPSILEVPVVFQYLRIDSDAGSLIRWFAQKMLGQTLSRSGLASSLSADALPAMIFSSRSLEECGYMSVLIAWTIYLRVLRLPSAELEDDSWADAIVPGSVQNSGHGVPGSRNALQRVLDRYCPISAAEWWKSTRTTPVLAPASSEIFAEVFAMSRFRAEFPAAEAGLPLLVGLDFEWKPDRGNPSIQVVSHNCFHPDLGMHQGPFAFSPFQLAFLPTWLRAFLETGDEVVKAFMSWTNFRRACSGGFLRCQVKSDRQPLMLPPTATASFDVSDKQKLQTSFGWDFDANAGPSPHLLLTLQSLRESVGDIPYGMARMATFFELPMQKLKVIGSSNWAREAGLTSQQKEYAADDAFFQLFLLGKLLDHRPPEDSNTSLQKMLQQFRITREAMEKVLKRVDNSAYRKNFFQLRDVVRDATDLLSKALGSGGCTNINDLNRLKVIQKFMEATARTCPIHVSANFLKQNMDIFVVFFREGQLRVRLRLPEDGDEELEDPSAGDQVAPDMSAEDAAKLVAEVQELLAKYEPPVEKRRTVMHRNVPEPFWVPARAILTRQRIALLEACLADGVDSLESSFDGEDGVLLRLTRWSSLRFWCYLCQ</sequence>
<dbReference type="Proteomes" id="UP000654075">
    <property type="component" value="Unassembled WGS sequence"/>
</dbReference>
<reference evidence="1" key="1">
    <citation type="submission" date="2021-02" db="EMBL/GenBank/DDBJ databases">
        <authorList>
            <person name="Dougan E. K."/>
            <person name="Rhodes N."/>
            <person name="Thang M."/>
            <person name="Chan C."/>
        </authorList>
    </citation>
    <scope>NUCLEOTIDE SEQUENCE</scope>
</reference>
<protein>
    <submittedName>
        <fullName evidence="1">Uncharacterized protein</fullName>
    </submittedName>
</protein>